<keyword evidence="1" id="KW-0119">Carbohydrate metabolism</keyword>
<dbReference type="InterPro" id="IPR005338">
    <property type="entry name" value="Anhydro_N_Ac-Mur_kinase"/>
</dbReference>
<dbReference type="EMBL" id="CP036291">
    <property type="protein sequence ID" value="QDU88499.1"/>
    <property type="molecule type" value="Genomic_DNA"/>
</dbReference>
<dbReference type="NCBIfam" id="NF007141">
    <property type="entry name" value="PRK09585.1-5"/>
    <property type="match status" value="1"/>
</dbReference>
<evidence type="ECO:0000313" key="3">
    <source>
        <dbReference type="Proteomes" id="UP000317429"/>
    </source>
</evidence>
<keyword evidence="1 2" id="KW-0418">Kinase</keyword>
<name>A0A518DAJ7_9BACT</name>
<dbReference type="HAMAP" id="MF_01270">
    <property type="entry name" value="AnhMurNAc_kinase"/>
    <property type="match status" value="1"/>
</dbReference>
<dbReference type="PANTHER" id="PTHR30605:SF0">
    <property type="entry name" value="ANHYDRO-N-ACETYLMURAMIC ACID KINASE"/>
    <property type="match status" value="1"/>
</dbReference>
<comment type="pathway">
    <text evidence="1">Cell wall biogenesis; peptidoglycan recycling.</text>
</comment>
<dbReference type="GO" id="GO:0009254">
    <property type="term" value="P:peptidoglycan turnover"/>
    <property type="evidence" value="ECO:0007669"/>
    <property type="project" value="UniProtKB-UniRule"/>
</dbReference>
<keyword evidence="1 2" id="KW-0808">Transferase</keyword>
<dbReference type="GO" id="GO:0005524">
    <property type="term" value="F:ATP binding"/>
    <property type="evidence" value="ECO:0007669"/>
    <property type="project" value="UniProtKB-UniRule"/>
</dbReference>
<comment type="function">
    <text evidence="1">Catalyzes the specific phosphorylation of 1,6-anhydro-N-acetylmuramic acid (anhMurNAc) with the simultaneous cleavage of the 1,6-anhydro ring, generating MurNAc-6-P. Is required for the utilization of anhMurNAc either imported from the medium or derived from its own cell wall murein, and thus plays a role in cell wall recycling.</text>
</comment>
<dbReference type="PANTHER" id="PTHR30605">
    <property type="entry name" value="ANHYDRO-N-ACETYLMURAMIC ACID KINASE"/>
    <property type="match status" value="1"/>
</dbReference>
<accession>A0A518DAJ7</accession>
<dbReference type="SUPFAM" id="SSF53067">
    <property type="entry name" value="Actin-like ATPase domain"/>
    <property type="match status" value="1"/>
</dbReference>
<proteinExistence type="inferred from homology"/>
<dbReference type="AlphaFoldDB" id="A0A518DAJ7"/>
<organism evidence="2 3">
    <name type="scientific">Pirellulimonas nuda</name>
    <dbReference type="NCBI Taxonomy" id="2528009"/>
    <lineage>
        <taxon>Bacteria</taxon>
        <taxon>Pseudomonadati</taxon>
        <taxon>Planctomycetota</taxon>
        <taxon>Planctomycetia</taxon>
        <taxon>Pirellulales</taxon>
        <taxon>Lacipirellulaceae</taxon>
        <taxon>Pirellulimonas</taxon>
    </lineage>
</organism>
<keyword evidence="1" id="KW-0067">ATP-binding</keyword>
<dbReference type="Gene3D" id="3.30.420.40">
    <property type="match status" value="2"/>
</dbReference>
<dbReference type="KEGG" id="pnd:Pla175_18770"/>
<keyword evidence="1" id="KW-0547">Nucleotide-binding</keyword>
<reference evidence="2 3" key="1">
    <citation type="submission" date="2019-02" db="EMBL/GenBank/DDBJ databases">
        <title>Deep-cultivation of Planctomycetes and their phenomic and genomic characterization uncovers novel biology.</title>
        <authorList>
            <person name="Wiegand S."/>
            <person name="Jogler M."/>
            <person name="Boedeker C."/>
            <person name="Pinto D."/>
            <person name="Vollmers J."/>
            <person name="Rivas-Marin E."/>
            <person name="Kohn T."/>
            <person name="Peeters S.H."/>
            <person name="Heuer A."/>
            <person name="Rast P."/>
            <person name="Oberbeckmann S."/>
            <person name="Bunk B."/>
            <person name="Jeske O."/>
            <person name="Meyerdierks A."/>
            <person name="Storesund J.E."/>
            <person name="Kallscheuer N."/>
            <person name="Luecker S."/>
            <person name="Lage O.M."/>
            <person name="Pohl T."/>
            <person name="Merkel B.J."/>
            <person name="Hornburger P."/>
            <person name="Mueller R.-W."/>
            <person name="Bruemmer F."/>
            <person name="Labrenz M."/>
            <person name="Spormann A.M."/>
            <person name="Op den Camp H."/>
            <person name="Overmann J."/>
            <person name="Amann R."/>
            <person name="Jetten M.S.M."/>
            <person name="Mascher T."/>
            <person name="Medema M.H."/>
            <person name="Devos D.P."/>
            <person name="Kaster A.-K."/>
            <person name="Ovreas L."/>
            <person name="Rohde M."/>
            <person name="Galperin M.Y."/>
            <person name="Jogler C."/>
        </authorList>
    </citation>
    <scope>NUCLEOTIDE SEQUENCE [LARGE SCALE GENOMIC DNA]</scope>
    <source>
        <strain evidence="2 3">Pla175</strain>
    </source>
</reference>
<sequence>MGKKSIVAVGLMSGTSADGVDAALLHTDGESVIDVRGGITLPYDDDMRSRLLDASQHDAPTVELLRLERDVTMHHAAAVAKLLSKAAPSDRKPEVVGFHGHTIRHVPRENLTMQIGNPWLLSQETGLRVVTDFRRNDIALGGQGAPLASMFHQSLFVDEAPPIGVLNLGGVANITWLGPNNTIIAGDTGPGCGLLDEWVQEMAGMPHDRDGKLALAGEAHREIVEEALAEEFFTKPLPKSADRFEFDHIDVSMLSIEDGAATLCAVTAGAIYAAARKLPAMPSTLWVTGGGVHHPLIMKMLADFFGSVRCVSERGQNPDTLEAECFAWLAVRHLRGLPLTMPETTGCSEATCGGTVTCGCPA</sequence>
<comment type="pathway">
    <text evidence="1">Amino-sugar metabolism; 1,6-anhydro-N-acetylmuramate degradation.</text>
</comment>
<dbReference type="UniPathway" id="UPA00343"/>
<gene>
    <name evidence="1 2" type="primary">anmK</name>
    <name evidence="2" type="ORF">Pla175_18770</name>
</gene>
<dbReference type="Pfam" id="PF03702">
    <property type="entry name" value="AnmK"/>
    <property type="match status" value="1"/>
</dbReference>
<protein>
    <recommendedName>
        <fullName evidence="1">Anhydro-N-acetylmuramic acid kinase</fullName>
        <ecNumber evidence="1">2.7.1.170</ecNumber>
    </recommendedName>
    <alternativeName>
        <fullName evidence="1">AnhMurNAc kinase</fullName>
    </alternativeName>
</protein>
<evidence type="ECO:0000313" key="2">
    <source>
        <dbReference type="EMBL" id="QDU88499.1"/>
    </source>
</evidence>
<dbReference type="EC" id="2.7.1.170" evidence="1"/>
<feature type="binding site" evidence="1">
    <location>
        <begin position="14"/>
        <end position="21"/>
    </location>
    <ligand>
        <name>ATP</name>
        <dbReference type="ChEBI" id="CHEBI:30616"/>
    </ligand>
</feature>
<dbReference type="GO" id="GO:0097175">
    <property type="term" value="P:1,6-anhydro-N-acetyl-beta-muramic acid catabolic process"/>
    <property type="evidence" value="ECO:0007669"/>
    <property type="project" value="UniProtKB-UniRule"/>
</dbReference>
<evidence type="ECO:0000256" key="1">
    <source>
        <dbReference type="HAMAP-Rule" id="MF_01270"/>
    </source>
</evidence>
<dbReference type="GO" id="GO:0016773">
    <property type="term" value="F:phosphotransferase activity, alcohol group as acceptor"/>
    <property type="evidence" value="ECO:0007669"/>
    <property type="project" value="UniProtKB-UniRule"/>
</dbReference>
<dbReference type="GO" id="GO:0016301">
    <property type="term" value="F:kinase activity"/>
    <property type="evidence" value="ECO:0007669"/>
    <property type="project" value="UniProtKB-KW"/>
</dbReference>
<dbReference type="GO" id="GO:0006040">
    <property type="term" value="P:amino sugar metabolic process"/>
    <property type="evidence" value="ECO:0007669"/>
    <property type="project" value="InterPro"/>
</dbReference>
<keyword evidence="3" id="KW-1185">Reference proteome</keyword>
<dbReference type="InterPro" id="IPR043129">
    <property type="entry name" value="ATPase_NBD"/>
</dbReference>
<dbReference type="UniPathway" id="UPA00544"/>
<comment type="catalytic activity">
    <reaction evidence="1">
        <text>1,6-anhydro-N-acetyl-beta-muramate + ATP + H2O = N-acetyl-D-muramate 6-phosphate + ADP + H(+)</text>
        <dbReference type="Rhea" id="RHEA:24952"/>
        <dbReference type="ChEBI" id="CHEBI:15377"/>
        <dbReference type="ChEBI" id="CHEBI:15378"/>
        <dbReference type="ChEBI" id="CHEBI:30616"/>
        <dbReference type="ChEBI" id="CHEBI:58690"/>
        <dbReference type="ChEBI" id="CHEBI:58722"/>
        <dbReference type="ChEBI" id="CHEBI:456216"/>
        <dbReference type="EC" id="2.7.1.170"/>
    </reaction>
</comment>
<dbReference type="Proteomes" id="UP000317429">
    <property type="component" value="Chromosome"/>
</dbReference>
<comment type="similarity">
    <text evidence="1">Belongs to the anhydro-N-acetylmuramic acid kinase family.</text>
</comment>